<keyword evidence="2" id="KW-0813">Transport</keyword>
<feature type="transmembrane region" description="Helical" evidence="11">
    <location>
        <begin position="367"/>
        <end position="392"/>
    </location>
</feature>
<dbReference type="RefSeq" id="WP_263594705.1">
    <property type="nucleotide sequence ID" value="NZ_CP107020.1"/>
</dbReference>
<evidence type="ECO:0000256" key="8">
    <source>
        <dbReference type="ARBA" id="ARBA00023136"/>
    </source>
</evidence>
<keyword evidence="8 11" id="KW-0472">Membrane</keyword>
<evidence type="ECO:0000256" key="4">
    <source>
        <dbReference type="ARBA" id="ARBA00022692"/>
    </source>
</evidence>
<reference evidence="13" key="1">
    <citation type="submission" date="2022-10" db="EMBL/GenBank/DDBJ databases">
        <title>Whole-Genome Sequencing of Brachybacterium huguangmaarense BRM-3, Isolated from Betula schmidtii.</title>
        <authorList>
            <person name="Haam D."/>
        </authorList>
    </citation>
    <scope>NUCLEOTIDE SEQUENCE</scope>
    <source>
        <strain evidence="13">BRM-3</strain>
    </source>
</reference>
<dbReference type="PANTHER" id="PTHR10110">
    <property type="entry name" value="SODIUM/HYDROGEN EXCHANGER"/>
    <property type="match status" value="1"/>
</dbReference>
<proteinExistence type="predicted"/>
<evidence type="ECO:0000256" key="6">
    <source>
        <dbReference type="ARBA" id="ARBA00023053"/>
    </source>
</evidence>
<sequence length="566" mass="60075">MLTIALVVGMLAITVACVALGERLHLPYPILMLVVSAGIAFIPGMPHLTVASEVILPLFLPPLLFATAQHTSWAVFRARWRTLVVLALGLTAVTAFVAAGAVWALVPGIGVPLALMLGAIVAPPDPIAVEAVAGPARMPRRLLTALQTEGLFNDAIAIVLFQAALGAVTRGEQLGPMIGVRFVIGAVLAVGVGFAIGWLFRMADRQVTSLAARTALGIVAPFAAYMLAEEIHASGVIAVVVTALETRRNSRPEDGELRITRTSFWNVANLLVTGLAFGLIGAELRDVITDNTDLLHLTGIGLAVAAVTIAVRLLAMVVLHVATRGSMNRAPVDWRETIVLTWCGMRGLATLALALAIPASVPPEHRTMMVVVACTVLVVTLVPTGALLPWLLRVLHLQDDGRATREAVAELSQRAQASALTALKERLPELHLPDEQKRALVKRLKHLGRDLAPFSTLTGAIPTVTGGASTENMPLPEVDPEEERMRRQRMRAARDLAVAAQTVALDAARAEVLAARSEVGIDPAAADLVLRRLDTRMMAAPPRLKAKHATKATPRARGGAEGADRH</sequence>
<dbReference type="Proteomes" id="UP001164305">
    <property type="component" value="Chromosome"/>
</dbReference>
<organism evidence="13 14">
    <name type="scientific">Brachybacterium huguangmaarense</name>
    <dbReference type="NCBI Taxonomy" id="1652028"/>
    <lineage>
        <taxon>Bacteria</taxon>
        <taxon>Bacillati</taxon>
        <taxon>Actinomycetota</taxon>
        <taxon>Actinomycetes</taxon>
        <taxon>Micrococcales</taxon>
        <taxon>Dermabacteraceae</taxon>
        <taxon>Brachybacterium</taxon>
    </lineage>
</organism>
<feature type="transmembrane region" description="Helical" evidence="11">
    <location>
        <begin position="264"/>
        <end position="282"/>
    </location>
</feature>
<evidence type="ECO:0000256" key="11">
    <source>
        <dbReference type="SAM" id="Phobius"/>
    </source>
</evidence>
<dbReference type="InterPro" id="IPR006153">
    <property type="entry name" value="Cation/H_exchanger_TM"/>
</dbReference>
<comment type="subcellular location">
    <subcellularLocation>
        <location evidence="1">Cell membrane</location>
        <topology evidence="1">Multi-pass membrane protein</topology>
    </subcellularLocation>
</comment>
<keyword evidence="9" id="KW-0739">Sodium transport</keyword>
<keyword evidence="3" id="KW-1003">Cell membrane</keyword>
<feature type="transmembrane region" description="Helical" evidence="11">
    <location>
        <begin position="339"/>
        <end position="361"/>
    </location>
</feature>
<feature type="transmembrane region" description="Helical" evidence="11">
    <location>
        <begin position="294"/>
        <end position="319"/>
    </location>
</feature>
<keyword evidence="5 11" id="KW-1133">Transmembrane helix</keyword>
<dbReference type="EMBL" id="CP107020">
    <property type="protein sequence ID" value="UYG17496.1"/>
    <property type="molecule type" value="Genomic_DNA"/>
</dbReference>
<protein>
    <submittedName>
        <fullName evidence="13">Sodium:proton antiporter</fullName>
    </submittedName>
</protein>
<evidence type="ECO:0000256" key="5">
    <source>
        <dbReference type="ARBA" id="ARBA00022989"/>
    </source>
</evidence>
<feature type="region of interest" description="Disordered" evidence="10">
    <location>
        <begin position="462"/>
        <end position="481"/>
    </location>
</feature>
<evidence type="ECO:0000259" key="12">
    <source>
        <dbReference type="Pfam" id="PF00999"/>
    </source>
</evidence>
<dbReference type="Pfam" id="PF00999">
    <property type="entry name" value="Na_H_Exchanger"/>
    <property type="match status" value="1"/>
</dbReference>
<feature type="transmembrane region" description="Helical" evidence="11">
    <location>
        <begin position="54"/>
        <end position="76"/>
    </location>
</feature>
<evidence type="ECO:0000256" key="1">
    <source>
        <dbReference type="ARBA" id="ARBA00004651"/>
    </source>
</evidence>
<evidence type="ECO:0000256" key="9">
    <source>
        <dbReference type="ARBA" id="ARBA00023201"/>
    </source>
</evidence>
<feature type="domain" description="Cation/H+ exchanger transmembrane" evidence="12">
    <location>
        <begin position="13"/>
        <end position="393"/>
    </location>
</feature>
<name>A0ABY6G2Q5_9MICO</name>
<keyword evidence="6" id="KW-0915">Sodium</keyword>
<evidence type="ECO:0000256" key="7">
    <source>
        <dbReference type="ARBA" id="ARBA00023065"/>
    </source>
</evidence>
<gene>
    <name evidence="13" type="ORF">BRM3_03445</name>
</gene>
<feature type="transmembrane region" description="Helical" evidence="11">
    <location>
        <begin position="180"/>
        <end position="200"/>
    </location>
</feature>
<evidence type="ECO:0000256" key="10">
    <source>
        <dbReference type="SAM" id="MobiDB-lite"/>
    </source>
</evidence>
<dbReference type="PANTHER" id="PTHR10110:SF86">
    <property type="entry name" value="SODIUM_HYDROGEN EXCHANGER 7"/>
    <property type="match status" value="1"/>
</dbReference>
<keyword evidence="7" id="KW-0406">Ion transport</keyword>
<keyword evidence="4 11" id="KW-0812">Transmembrane</keyword>
<accession>A0ABY6G2Q5</accession>
<feature type="region of interest" description="Disordered" evidence="10">
    <location>
        <begin position="543"/>
        <end position="566"/>
    </location>
</feature>
<evidence type="ECO:0000313" key="13">
    <source>
        <dbReference type="EMBL" id="UYG17496.1"/>
    </source>
</evidence>
<dbReference type="InterPro" id="IPR018422">
    <property type="entry name" value="Cation/H_exchanger_CPA1"/>
</dbReference>
<evidence type="ECO:0000256" key="2">
    <source>
        <dbReference type="ARBA" id="ARBA00022448"/>
    </source>
</evidence>
<evidence type="ECO:0000256" key="3">
    <source>
        <dbReference type="ARBA" id="ARBA00022475"/>
    </source>
</evidence>
<dbReference type="Gene3D" id="6.10.140.1330">
    <property type="match status" value="1"/>
</dbReference>
<feature type="transmembrane region" description="Helical" evidence="11">
    <location>
        <begin position="83"/>
        <end position="106"/>
    </location>
</feature>
<keyword evidence="14" id="KW-1185">Reference proteome</keyword>
<evidence type="ECO:0000313" key="14">
    <source>
        <dbReference type="Proteomes" id="UP001164305"/>
    </source>
</evidence>